<sequence length="331" mass="36297">MPTFTVFKGSENGDIVKSTTTREVRPDEVLIKVTHSGVCGTDAHHRHRDIVLGHEGAGVIEQLGTQVTTLSVGDRVGWGYVHSSCGNCAECLTGKENLCAYNETFSRSNLDQGSFAHYGIWKASYIFKIPDSIAPEHAAPLMCGGATMFHVLRSFDIKPTDRVGVIGVGGLGHLAIQFASKMGCEVVVFSSTENKRKEATELGAKQFVAMQGKDELESTVGKQIKHLIVTTSSPPDWNKFLPIMAPGAVIYPVTVSYDELKLPYRVITRKELRVQGTLVSPRQTHREMIAFAGLHGIKPIIEEFPMSVEGIMDALERLNSGKMRYRGVLHV</sequence>
<comment type="cofactor">
    <cofactor evidence="1 6">
        <name>Zn(2+)</name>
        <dbReference type="ChEBI" id="CHEBI:29105"/>
    </cofactor>
</comment>
<reference evidence="8 9" key="1">
    <citation type="submission" date="2016-04" db="EMBL/GenBank/DDBJ databases">
        <title>A degradative enzymes factory behind the ericoid mycorrhizal symbiosis.</title>
        <authorList>
            <consortium name="DOE Joint Genome Institute"/>
            <person name="Martino E."/>
            <person name="Morin E."/>
            <person name="Grelet G."/>
            <person name="Kuo A."/>
            <person name="Kohler A."/>
            <person name="Daghino S."/>
            <person name="Barry K."/>
            <person name="Choi C."/>
            <person name="Cichocki N."/>
            <person name="Clum A."/>
            <person name="Copeland A."/>
            <person name="Hainaut M."/>
            <person name="Haridas S."/>
            <person name="Labutti K."/>
            <person name="Lindquist E."/>
            <person name="Lipzen A."/>
            <person name="Khouja H.-R."/>
            <person name="Murat C."/>
            <person name="Ohm R."/>
            <person name="Olson A."/>
            <person name="Spatafora J."/>
            <person name="Veneault-Fourrey C."/>
            <person name="Henrissat B."/>
            <person name="Grigoriev I."/>
            <person name="Martin F."/>
            <person name="Perotto S."/>
        </authorList>
    </citation>
    <scope>NUCLEOTIDE SEQUENCE [LARGE SCALE GENOMIC DNA]</scope>
    <source>
        <strain evidence="8 9">F</strain>
    </source>
</reference>
<feature type="domain" description="Enoyl reductase (ER)" evidence="7">
    <location>
        <begin position="13"/>
        <end position="329"/>
    </location>
</feature>
<proteinExistence type="inferred from homology"/>
<dbReference type="InterPro" id="IPR002328">
    <property type="entry name" value="ADH_Zn_CS"/>
</dbReference>
<comment type="similarity">
    <text evidence="2 6">Belongs to the zinc-containing alcohol dehydrogenase family.</text>
</comment>
<dbReference type="CDD" id="cd05283">
    <property type="entry name" value="CAD1"/>
    <property type="match status" value="1"/>
</dbReference>
<evidence type="ECO:0000256" key="3">
    <source>
        <dbReference type="ARBA" id="ARBA00022723"/>
    </source>
</evidence>
<dbReference type="Proteomes" id="UP000235786">
    <property type="component" value="Unassembled WGS sequence"/>
</dbReference>
<dbReference type="PROSITE" id="PS00059">
    <property type="entry name" value="ADH_ZINC"/>
    <property type="match status" value="1"/>
</dbReference>
<dbReference type="InterPro" id="IPR011032">
    <property type="entry name" value="GroES-like_sf"/>
</dbReference>
<dbReference type="GO" id="GO:0008270">
    <property type="term" value="F:zinc ion binding"/>
    <property type="evidence" value="ECO:0007669"/>
    <property type="project" value="InterPro"/>
</dbReference>
<dbReference type="InterPro" id="IPR036291">
    <property type="entry name" value="NAD(P)-bd_dom_sf"/>
</dbReference>
<evidence type="ECO:0000256" key="2">
    <source>
        <dbReference type="ARBA" id="ARBA00008072"/>
    </source>
</evidence>
<dbReference type="PANTHER" id="PTHR42940:SF8">
    <property type="entry name" value="VACUOLAR PROTEIN SORTING-ASSOCIATED PROTEIN 11"/>
    <property type="match status" value="1"/>
</dbReference>
<dbReference type="Gene3D" id="3.90.180.10">
    <property type="entry name" value="Medium-chain alcohol dehydrogenases, catalytic domain"/>
    <property type="match status" value="1"/>
</dbReference>
<dbReference type="InterPro" id="IPR020843">
    <property type="entry name" value="ER"/>
</dbReference>
<dbReference type="PANTHER" id="PTHR42940">
    <property type="entry name" value="ALCOHOL DEHYDROGENASE 1-RELATED"/>
    <property type="match status" value="1"/>
</dbReference>
<evidence type="ECO:0000313" key="8">
    <source>
        <dbReference type="EMBL" id="PMD41182.1"/>
    </source>
</evidence>
<gene>
    <name evidence="8" type="ORF">L207DRAFT_543445</name>
</gene>
<dbReference type="InterPro" id="IPR013149">
    <property type="entry name" value="ADH-like_C"/>
</dbReference>
<dbReference type="InterPro" id="IPR013154">
    <property type="entry name" value="ADH-like_N"/>
</dbReference>
<evidence type="ECO:0000256" key="5">
    <source>
        <dbReference type="ARBA" id="ARBA00023002"/>
    </source>
</evidence>
<dbReference type="GO" id="GO:0004022">
    <property type="term" value="F:alcohol dehydrogenase (NAD+) activity"/>
    <property type="evidence" value="ECO:0007669"/>
    <property type="project" value="TreeGrafter"/>
</dbReference>
<dbReference type="Pfam" id="PF08240">
    <property type="entry name" value="ADH_N"/>
    <property type="match status" value="1"/>
</dbReference>
<evidence type="ECO:0000259" key="7">
    <source>
        <dbReference type="SMART" id="SM00829"/>
    </source>
</evidence>
<dbReference type="SUPFAM" id="SSF51735">
    <property type="entry name" value="NAD(P)-binding Rossmann-fold domains"/>
    <property type="match status" value="1"/>
</dbReference>
<evidence type="ECO:0000256" key="4">
    <source>
        <dbReference type="ARBA" id="ARBA00022833"/>
    </source>
</evidence>
<dbReference type="EMBL" id="KZ613944">
    <property type="protein sequence ID" value="PMD41182.1"/>
    <property type="molecule type" value="Genomic_DNA"/>
</dbReference>
<evidence type="ECO:0000256" key="6">
    <source>
        <dbReference type="RuleBase" id="RU361277"/>
    </source>
</evidence>
<accession>A0A2J6RRP3</accession>
<evidence type="ECO:0000313" key="9">
    <source>
        <dbReference type="Proteomes" id="UP000235786"/>
    </source>
</evidence>
<keyword evidence="9" id="KW-1185">Reference proteome</keyword>
<keyword evidence="5" id="KW-0560">Oxidoreductase</keyword>
<dbReference type="GO" id="GO:0005737">
    <property type="term" value="C:cytoplasm"/>
    <property type="evidence" value="ECO:0007669"/>
    <property type="project" value="TreeGrafter"/>
</dbReference>
<dbReference type="PROSITE" id="PS00065">
    <property type="entry name" value="D_2_HYDROXYACID_DH_1"/>
    <property type="match status" value="1"/>
</dbReference>
<keyword evidence="4 6" id="KW-0862">Zinc</keyword>
<evidence type="ECO:0000256" key="1">
    <source>
        <dbReference type="ARBA" id="ARBA00001947"/>
    </source>
</evidence>
<dbReference type="InterPro" id="IPR047109">
    <property type="entry name" value="CAD-like"/>
</dbReference>
<dbReference type="AlphaFoldDB" id="A0A2J6RRP3"/>
<dbReference type="SUPFAM" id="SSF50129">
    <property type="entry name" value="GroES-like"/>
    <property type="match status" value="1"/>
</dbReference>
<dbReference type="Pfam" id="PF00107">
    <property type="entry name" value="ADH_zinc_N"/>
    <property type="match status" value="1"/>
</dbReference>
<dbReference type="Gene3D" id="3.40.50.720">
    <property type="entry name" value="NAD(P)-binding Rossmann-like Domain"/>
    <property type="match status" value="1"/>
</dbReference>
<dbReference type="FunFam" id="3.40.50.720:FF:000022">
    <property type="entry name" value="Cinnamyl alcohol dehydrogenase"/>
    <property type="match status" value="1"/>
</dbReference>
<keyword evidence="3 6" id="KW-0479">Metal-binding</keyword>
<dbReference type="STRING" id="1149755.A0A2J6RRP3"/>
<name>A0A2J6RRP3_HYAVF</name>
<dbReference type="SMART" id="SM00829">
    <property type="entry name" value="PKS_ER"/>
    <property type="match status" value="1"/>
</dbReference>
<dbReference type="OrthoDB" id="1879366at2759"/>
<protein>
    <submittedName>
        <fullName evidence="8">Putative NADP-dependent alcohol dehydrogenase C 2</fullName>
    </submittedName>
</protein>
<organism evidence="8 9">
    <name type="scientific">Hyaloscypha variabilis (strain UAMH 11265 / GT02V1 / F)</name>
    <name type="common">Meliniomyces variabilis</name>
    <dbReference type="NCBI Taxonomy" id="1149755"/>
    <lineage>
        <taxon>Eukaryota</taxon>
        <taxon>Fungi</taxon>
        <taxon>Dikarya</taxon>
        <taxon>Ascomycota</taxon>
        <taxon>Pezizomycotina</taxon>
        <taxon>Leotiomycetes</taxon>
        <taxon>Helotiales</taxon>
        <taxon>Hyaloscyphaceae</taxon>
        <taxon>Hyaloscypha</taxon>
        <taxon>Hyaloscypha variabilis</taxon>
    </lineage>
</organism>
<dbReference type="InterPro" id="IPR029752">
    <property type="entry name" value="D-isomer_DH_CS1"/>
</dbReference>